<dbReference type="InterPro" id="IPR036734">
    <property type="entry name" value="Neur_chan_lig-bd_sf"/>
</dbReference>
<dbReference type="GO" id="GO:0097730">
    <property type="term" value="C:non-motile cilium"/>
    <property type="evidence" value="ECO:0007669"/>
    <property type="project" value="TreeGrafter"/>
</dbReference>
<evidence type="ECO:0000256" key="2">
    <source>
        <dbReference type="SAM" id="MobiDB-lite"/>
    </source>
</evidence>
<sequence length="798" mass="90267">MIKAYRLFCNNRIPEAEEICSQLLRQNPLDQAAWALKLSCLTETTFVDELENEDVGIAETFLEQNVIAPNARPGTSFQRPMTSSKGVNPILRPTTTAGRPLSGVVRPQTSFKSGSMDQAVRTARTAKTGRAVSSSSARNVRLGTASMASGFDGQFVNLARLNIDKYAADPQVNRQLFEYVFYHENDIKVAHQIAGTATKAANFKDWYWKNQLSKCYLRLGMLADAEKQLLSSLNHHKLVESYAFLAKIYNRMDQPMAALKIYNEGVSYFEHDVTLLTGMARTRELLGEYELSVGIYKRVLNVQANNIEAIACVATTYFYDNKPEVALRYYRRILQMGAASSELFMNIGLCCLACQQFDFALSSVTRAQATMTDDVAADVWYNTGDVMLGIGDTKFAARCFRMALAANADYGEAMVNLGILKHREGKIGEARSLYQAAVAKAPHLFEAHFNLALISYKVATKSAVSWWKRHWKSFRDMRNAYGCSKPCESSTRVCELVTREYHTSVTSIYKWLHVRCPHFDLAAYPKDEFRCKLQFTSTAANASIMALVPHLVAPKDHFMGNAEWQLELHRAFVQWIVIDGDSFEQALFEFKLKRKMVNIVEVSMICMFLVNSLAIYNHFPIFRLVPSSKEPNARIELAIQTTILMVTEMSSPKSRQGSSIAQQELSFLILTILTSFLCQLLPFFAYHFRCCPIEAHPNASDVPSPHDRLSLDSERVRYSAALDSARIDSMKSPRSTAFDSCIAELKFTLANFNEHLNSKANSKWRKKLWRKSYKRAESIAFFVLQTFNVVLFFTSMNK</sequence>
<evidence type="ECO:0000256" key="3">
    <source>
        <dbReference type="SAM" id="Phobius"/>
    </source>
</evidence>
<dbReference type="PANTHER" id="PTHR44177:SF1">
    <property type="entry name" value="TETRATRICOPEPTIDE REPEAT PROTEIN 8"/>
    <property type="match status" value="1"/>
</dbReference>
<dbReference type="CDD" id="cd21341">
    <property type="entry name" value="TTC8_N"/>
    <property type="match status" value="1"/>
</dbReference>
<dbReference type="PANTHER" id="PTHR44177">
    <property type="entry name" value="TETRATRICOPEPTIDE REPEAT PROTEIN 8"/>
    <property type="match status" value="1"/>
</dbReference>
<dbReference type="GO" id="GO:0005230">
    <property type="term" value="F:extracellular ligand-gated monoatomic ion channel activity"/>
    <property type="evidence" value="ECO:0007669"/>
    <property type="project" value="InterPro"/>
</dbReference>
<dbReference type="InterPro" id="IPR019734">
    <property type="entry name" value="TPR_rpt"/>
</dbReference>
<feature type="repeat" description="TPR" evidence="1">
    <location>
        <begin position="377"/>
        <end position="410"/>
    </location>
</feature>
<proteinExistence type="predicted"/>
<feature type="transmembrane region" description="Helical" evidence="3">
    <location>
        <begin position="665"/>
        <end position="686"/>
    </location>
</feature>
<feature type="transmembrane region" description="Helical" evidence="3">
    <location>
        <begin position="599"/>
        <end position="619"/>
    </location>
</feature>
<dbReference type="SUPFAM" id="SSF63712">
    <property type="entry name" value="Nicotinic receptor ligand binding domain-like"/>
    <property type="match status" value="1"/>
</dbReference>
<evidence type="ECO:0000313" key="5">
    <source>
        <dbReference type="Proteomes" id="UP000835052"/>
    </source>
</evidence>
<dbReference type="AlphaFoldDB" id="A0A8S1HQ94"/>
<dbReference type="Pfam" id="PF13432">
    <property type="entry name" value="TPR_16"/>
    <property type="match status" value="1"/>
</dbReference>
<dbReference type="EMBL" id="CAJGYM010000072">
    <property type="protein sequence ID" value="CAD6196436.1"/>
    <property type="molecule type" value="Genomic_DNA"/>
</dbReference>
<reference evidence="4" key="1">
    <citation type="submission" date="2020-10" db="EMBL/GenBank/DDBJ databases">
        <authorList>
            <person name="Kikuchi T."/>
        </authorList>
    </citation>
    <scope>NUCLEOTIDE SEQUENCE</scope>
    <source>
        <strain evidence="4">NKZ352</strain>
    </source>
</reference>
<dbReference type="InterPro" id="IPR028796">
    <property type="entry name" value="BBS8"/>
</dbReference>
<organism evidence="4 5">
    <name type="scientific">Caenorhabditis auriculariae</name>
    <dbReference type="NCBI Taxonomy" id="2777116"/>
    <lineage>
        <taxon>Eukaryota</taxon>
        <taxon>Metazoa</taxon>
        <taxon>Ecdysozoa</taxon>
        <taxon>Nematoda</taxon>
        <taxon>Chromadorea</taxon>
        <taxon>Rhabditida</taxon>
        <taxon>Rhabditina</taxon>
        <taxon>Rhabditomorpha</taxon>
        <taxon>Rhabditoidea</taxon>
        <taxon>Rhabditidae</taxon>
        <taxon>Peloderinae</taxon>
        <taxon>Caenorhabditis</taxon>
    </lineage>
</organism>
<gene>
    <name evidence="4" type="ORF">CAUJ_LOCUS12350</name>
</gene>
<dbReference type="GO" id="GO:0016020">
    <property type="term" value="C:membrane"/>
    <property type="evidence" value="ECO:0007669"/>
    <property type="project" value="InterPro"/>
</dbReference>
<evidence type="ECO:0000256" key="1">
    <source>
        <dbReference type="PROSITE-ProRule" id="PRU00339"/>
    </source>
</evidence>
<feature type="compositionally biased region" description="Polar residues" evidence="2">
    <location>
        <begin position="73"/>
        <end position="86"/>
    </location>
</feature>
<dbReference type="OrthoDB" id="421121at2759"/>
<name>A0A8S1HQ94_9PELO</name>
<dbReference type="InterPro" id="IPR011990">
    <property type="entry name" value="TPR-like_helical_dom_sf"/>
</dbReference>
<dbReference type="Gene3D" id="1.25.40.10">
    <property type="entry name" value="Tetratricopeptide repeat domain"/>
    <property type="match status" value="1"/>
</dbReference>
<comment type="caution">
    <text evidence="4">The sequence shown here is derived from an EMBL/GenBank/DDBJ whole genome shotgun (WGS) entry which is preliminary data.</text>
</comment>
<evidence type="ECO:0000313" key="4">
    <source>
        <dbReference type="EMBL" id="CAD6196436.1"/>
    </source>
</evidence>
<dbReference type="PROSITE" id="PS50005">
    <property type="entry name" value="TPR"/>
    <property type="match status" value="1"/>
</dbReference>
<dbReference type="GO" id="GO:0036064">
    <property type="term" value="C:ciliary basal body"/>
    <property type="evidence" value="ECO:0007669"/>
    <property type="project" value="TreeGrafter"/>
</dbReference>
<protein>
    <submittedName>
        <fullName evidence="4">Uncharacterized protein</fullName>
    </submittedName>
</protein>
<dbReference type="Gene3D" id="2.70.170.10">
    <property type="entry name" value="Neurotransmitter-gated ion-channel ligand-binding domain"/>
    <property type="match status" value="1"/>
</dbReference>
<accession>A0A8S1HQ94</accession>
<dbReference type="SMART" id="SM00028">
    <property type="entry name" value="TPR"/>
    <property type="match status" value="6"/>
</dbReference>
<dbReference type="SUPFAM" id="SSF48452">
    <property type="entry name" value="TPR-like"/>
    <property type="match status" value="1"/>
</dbReference>
<keyword evidence="1" id="KW-0802">TPR repeat</keyword>
<feature type="region of interest" description="Disordered" evidence="2">
    <location>
        <begin position="72"/>
        <end position="99"/>
    </location>
</feature>
<keyword evidence="3" id="KW-0472">Membrane</keyword>
<dbReference type="GO" id="GO:0034464">
    <property type="term" value="C:BBSome"/>
    <property type="evidence" value="ECO:0007669"/>
    <property type="project" value="InterPro"/>
</dbReference>
<dbReference type="Proteomes" id="UP000835052">
    <property type="component" value="Unassembled WGS sequence"/>
</dbReference>
<dbReference type="GO" id="GO:1905515">
    <property type="term" value="P:non-motile cilium assembly"/>
    <property type="evidence" value="ECO:0007669"/>
    <property type="project" value="InterPro"/>
</dbReference>
<keyword evidence="3" id="KW-1133">Transmembrane helix</keyword>
<keyword evidence="5" id="KW-1185">Reference proteome</keyword>
<keyword evidence="3" id="KW-0812">Transmembrane</keyword>